<keyword evidence="6 9" id="KW-1133">Transmembrane helix</keyword>
<evidence type="ECO:0000256" key="4">
    <source>
        <dbReference type="ARBA" id="ARBA00022475"/>
    </source>
</evidence>
<feature type="transmembrane region" description="Helical" evidence="9">
    <location>
        <begin position="235"/>
        <end position="256"/>
    </location>
</feature>
<feature type="transmembrane region" description="Helical" evidence="9">
    <location>
        <begin position="209"/>
        <end position="229"/>
    </location>
</feature>
<dbReference type="Proteomes" id="UP000533269">
    <property type="component" value="Unassembled WGS sequence"/>
</dbReference>
<dbReference type="GO" id="GO:0005886">
    <property type="term" value="C:plasma membrane"/>
    <property type="evidence" value="ECO:0007669"/>
    <property type="project" value="UniProtKB-SubCell"/>
</dbReference>
<feature type="transmembrane region" description="Helical" evidence="9">
    <location>
        <begin position="342"/>
        <end position="361"/>
    </location>
</feature>
<feature type="transmembrane region" description="Helical" evidence="9">
    <location>
        <begin position="176"/>
        <end position="197"/>
    </location>
</feature>
<evidence type="ECO:0000259" key="10">
    <source>
        <dbReference type="PROSITE" id="PS50850"/>
    </source>
</evidence>
<dbReference type="CDD" id="cd17502">
    <property type="entry name" value="MFS_Azr1_MDR_like"/>
    <property type="match status" value="1"/>
</dbReference>
<dbReference type="Gene3D" id="1.20.1720.10">
    <property type="entry name" value="Multidrug resistance protein D"/>
    <property type="match status" value="1"/>
</dbReference>
<dbReference type="EMBL" id="JACHVY010000001">
    <property type="protein sequence ID" value="MBB2901094.1"/>
    <property type="molecule type" value="Genomic_DNA"/>
</dbReference>
<feature type="domain" description="Major facilitator superfamily (MFS) profile" evidence="10">
    <location>
        <begin position="23"/>
        <end position="504"/>
    </location>
</feature>
<dbReference type="InterPro" id="IPR020846">
    <property type="entry name" value="MFS_dom"/>
</dbReference>
<dbReference type="InterPro" id="IPR011701">
    <property type="entry name" value="MFS"/>
</dbReference>
<dbReference type="FunFam" id="1.20.1720.10:FF:000004">
    <property type="entry name" value="EmrB/QacA family drug resistance transporter"/>
    <property type="match status" value="1"/>
</dbReference>
<evidence type="ECO:0000256" key="6">
    <source>
        <dbReference type="ARBA" id="ARBA00022989"/>
    </source>
</evidence>
<feature type="transmembrane region" description="Helical" evidence="9">
    <location>
        <begin position="410"/>
        <end position="429"/>
    </location>
</feature>
<feature type="transmembrane region" description="Helical" evidence="9">
    <location>
        <begin position="316"/>
        <end position="335"/>
    </location>
</feature>
<accession>A0A7W4TLG9</accession>
<dbReference type="GO" id="GO:0022857">
    <property type="term" value="F:transmembrane transporter activity"/>
    <property type="evidence" value="ECO:0007669"/>
    <property type="project" value="InterPro"/>
</dbReference>
<feature type="compositionally biased region" description="Polar residues" evidence="8">
    <location>
        <begin position="530"/>
        <end position="539"/>
    </location>
</feature>
<dbReference type="SUPFAM" id="SSF103473">
    <property type="entry name" value="MFS general substrate transporter"/>
    <property type="match status" value="1"/>
</dbReference>
<gene>
    <name evidence="11" type="ORF">FHR75_001882</name>
</gene>
<organism evidence="11 12">
    <name type="scientific">Kineococcus radiotolerans</name>
    <dbReference type="NCBI Taxonomy" id="131568"/>
    <lineage>
        <taxon>Bacteria</taxon>
        <taxon>Bacillati</taxon>
        <taxon>Actinomycetota</taxon>
        <taxon>Actinomycetes</taxon>
        <taxon>Kineosporiales</taxon>
        <taxon>Kineosporiaceae</taxon>
        <taxon>Kineococcus</taxon>
    </lineage>
</organism>
<evidence type="ECO:0000256" key="5">
    <source>
        <dbReference type="ARBA" id="ARBA00022692"/>
    </source>
</evidence>
<feature type="region of interest" description="Disordered" evidence="8">
    <location>
        <begin position="513"/>
        <end position="539"/>
    </location>
</feature>
<feature type="transmembrane region" description="Helical" evidence="9">
    <location>
        <begin position="473"/>
        <end position="499"/>
    </location>
</feature>
<evidence type="ECO:0000313" key="12">
    <source>
        <dbReference type="Proteomes" id="UP000533269"/>
    </source>
</evidence>
<evidence type="ECO:0000256" key="8">
    <source>
        <dbReference type="SAM" id="MobiDB-lite"/>
    </source>
</evidence>
<feature type="transmembrane region" description="Helical" evidence="9">
    <location>
        <begin position="146"/>
        <end position="164"/>
    </location>
</feature>
<dbReference type="InterPro" id="IPR004638">
    <property type="entry name" value="EmrB-like"/>
</dbReference>
<dbReference type="PROSITE" id="PS50850">
    <property type="entry name" value="MFS"/>
    <property type="match status" value="1"/>
</dbReference>
<keyword evidence="5 9" id="KW-0812">Transmembrane</keyword>
<dbReference type="AlphaFoldDB" id="A0A7W4TLG9"/>
<dbReference type="PRINTS" id="PR01036">
    <property type="entry name" value="TCRTETB"/>
</dbReference>
<keyword evidence="4" id="KW-1003">Cell membrane</keyword>
<comment type="subcellular location">
    <subcellularLocation>
        <location evidence="1">Cell membrane</location>
        <topology evidence="1">Multi-pass membrane protein</topology>
    </subcellularLocation>
</comment>
<sequence>MSTPAPLSAPRDTAEAKPRIGWIFTSLMLVMLLASLDQTIVGTALPTIVGELDGLEHMSWTITAYTLALTIAMPVYGKLGDLVGRKNLFLVAIALFLLGSALCGLSQDMLWLILSRGVQGLGGAGLMIMSQTIIADVVPAKDRAKYMAPIGAVFGVSSVAGPLLGGWLTDSAHWRWVFWINLPLGIVALVVAAVTIRLPQRRNTAKIDYAGMVLLALAITGLVLVTSWGGSQYDWTSATILGLAAATLVAAVAFVLVERAVPEPILPMRLFRNRTFVVTTLLGLVVGAGMMGALAYLPTYLQMSYGVDATGSGLLLIPMVVALLVTSIGSGAVVTRTGRYKFLPVVGTLVAAGGMYAMSTMTLDTPLWQLCLYVAVLGAGLGLFMQIIVLAVQNAVDPREIGTATSANNLFREFGVTIGIAVLGTLFSSRLTERLGGALGGDVAAGGHGGASSLTPAALEQLPPQVADLVVNAYATALVPMFAWMVPMFLLGTVIAFFLPEIPLSSTTALNEGEAEAAGGQHGEVPAQGSPATPTTVAE</sequence>
<evidence type="ECO:0000313" key="11">
    <source>
        <dbReference type="EMBL" id="MBB2901094.1"/>
    </source>
</evidence>
<keyword evidence="3" id="KW-0813">Transport</keyword>
<proteinExistence type="inferred from homology"/>
<feature type="transmembrane region" description="Helical" evidence="9">
    <location>
        <begin position="88"/>
        <end position="114"/>
    </location>
</feature>
<dbReference type="NCBIfam" id="TIGR00711">
    <property type="entry name" value="efflux_EmrB"/>
    <property type="match status" value="1"/>
</dbReference>
<name>A0A7W4TLG9_KINRA</name>
<protein>
    <submittedName>
        <fullName evidence="11">EmrB/QacA subfamily drug resistance transporter</fullName>
    </submittedName>
</protein>
<feature type="transmembrane region" description="Helical" evidence="9">
    <location>
        <begin position="20"/>
        <end position="45"/>
    </location>
</feature>
<dbReference type="InterPro" id="IPR036259">
    <property type="entry name" value="MFS_trans_sf"/>
</dbReference>
<comment type="caution">
    <text evidence="11">The sequence shown here is derived from an EMBL/GenBank/DDBJ whole genome shotgun (WGS) entry which is preliminary data.</text>
</comment>
<dbReference type="Pfam" id="PF07690">
    <property type="entry name" value="MFS_1"/>
    <property type="match status" value="1"/>
</dbReference>
<evidence type="ECO:0000256" key="3">
    <source>
        <dbReference type="ARBA" id="ARBA00022448"/>
    </source>
</evidence>
<dbReference type="PANTHER" id="PTHR23501:SF197">
    <property type="entry name" value="COMD"/>
    <property type="match status" value="1"/>
</dbReference>
<evidence type="ECO:0000256" key="7">
    <source>
        <dbReference type="ARBA" id="ARBA00023136"/>
    </source>
</evidence>
<evidence type="ECO:0000256" key="2">
    <source>
        <dbReference type="ARBA" id="ARBA00007520"/>
    </source>
</evidence>
<keyword evidence="7 9" id="KW-0472">Membrane</keyword>
<reference evidence="11 12" key="2">
    <citation type="submission" date="2020-08" db="EMBL/GenBank/DDBJ databases">
        <authorList>
            <person name="Partida-Martinez L."/>
            <person name="Huntemann M."/>
            <person name="Clum A."/>
            <person name="Wang J."/>
            <person name="Palaniappan K."/>
            <person name="Ritter S."/>
            <person name="Chen I.-M."/>
            <person name="Stamatis D."/>
            <person name="Reddy T."/>
            <person name="O'Malley R."/>
            <person name="Daum C."/>
            <person name="Shapiro N."/>
            <person name="Ivanova N."/>
            <person name="Kyrpides N."/>
            <person name="Woyke T."/>
        </authorList>
    </citation>
    <scope>NUCLEOTIDE SEQUENCE [LARGE SCALE GENOMIC DNA]</scope>
    <source>
        <strain evidence="11 12">AS2.23</strain>
    </source>
</reference>
<dbReference type="PANTHER" id="PTHR23501">
    <property type="entry name" value="MAJOR FACILITATOR SUPERFAMILY"/>
    <property type="match status" value="1"/>
</dbReference>
<comment type="similarity">
    <text evidence="2">Belongs to the major facilitator superfamily. TCR/Tet family.</text>
</comment>
<feature type="transmembrane region" description="Helical" evidence="9">
    <location>
        <begin position="57"/>
        <end position="76"/>
    </location>
</feature>
<dbReference type="Gene3D" id="1.20.1250.20">
    <property type="entry name" value="MFS general substrate transporter like domains"/>
    <property type="match status" value="1"/>
</dbReference>
<evidence type="ECO:0000256" key="9">
    <source>
        <dbReference type="SAM" id="Phobius"/>
    </source>
</evidence>
<reference evidence="11 12" key="1">
    <citation type="submission" date="2020-08" db="EMBL/GenBank/DDBJ databases">
        <title>The Agave Microbiome: Exploring the role of microbial communities in plant adaptations to desert environments.</title>
        <authorList>
            <person name="Partida-Martinez L.P."/>
        </authorList>
    </citation>
    <scope>NUCLEOTIDE SEQUENCE [LARGE SCALE GENOMIC DNA]</scope>
    <source>
        <strain evidence="11 12">AS2.23</strain>
    </source>
</reference>
<feature type="transmembrane region" description="Helical" evidence="9">
    <location>
        <begin position="120"/>
        <end position="139"/>
    </location>
</feature>
<feature type="transmembrane region" description="Helical" evidence="9">
    <location>
        <begin position="276"/>
        <end position="296"/>
    </location>
</feature>
<feature type="transmembrane region" description="Helical" evidence="9">
    <location>
        <begin position="367"/>
        <end position="390"/>
    </location>
</feature>
<dbReference type="RefSeq" id="WP_183391082.1">
    <property type="nucleotide sequence ID" value="NZ_JACHVY010000001.1"/>
</dbReference>
<evidence type="ECO:0000256" key="1">
    <source>
        <dbReference type="ARBA" id="ARBA00004651"/>
    </source>
</evidence>